<feature type="transmembrane region" description="Helical" evidence="12">
    <location>
        <begin position="403"/>
        <end position="429"/>
    </location>
</feature>
<organism evidence="14 15">
    <name type="scientific">Parachaetomium inaequale</name>
    <dbReference type="NCBI Taxonomy" id="2588326"/>
    <lineage>
        <taxon>Eukaryota</taxon>
        <taxon>Fungi</taxon>
        <taxon>Dikarya</taxon>
        <taxon>Ascomycota</taxon>
        <taxon>Pezizomycotina</taxon>
        <taxon>Sordariomycetes</taxon>
        <taxon>Sordariomycetidae</taxon>
        <taxon>Sordariales</taxon>
        <taxon>Chaetomiaceae</taxon>
        <taxon>Parachaetomium</taxon>
    </lineage>
</organism>
<reference evidence="15" key="1">
    <citation type="journal article" date="2023" name="Mol. Phylogenet. Evol.">
        <title>Genome-scale phylogeny and comparative genomics of the fungal order Sordariales.</title>
        <authorList>
            <person name="Hensen N."/>
            <person name="Bonometti L."/>
            <person name="Westerberg I."/>
            <person name="Brannstrom I.O."/>
            <person name="Guillou S."/>
            <person name="Cros-Aarteil S."/>
            <person name="Calhoun S."/>
            <person name="Haridas S."/>
            <person name="Kuo A."/>
            <person name="Mondo S."/>
            <person name="Pangilinan J."/>
            <person name="Riley R."/>
            <person name="LaButti K."/>
            <person name="Andreopoulos B."/>
            <person name="Lipzen A."/>
            <person name="Chen C."/>
            <person name="Yan M."/>
            <person name="Daum C."/>
            <person name="Ng V."/>
            <person name="Clum A."/>
            <person name="Steindorff A."/>
            <person name="Ohm R.A."/>
            <person name="Martin F."/>
            <person name="Silar P."/>
            <person name="Natvig D.O."/>
            <person name="Lalanne C."/>
            <person name="Gautier V."/>
            <person name="Ament-Velasquez S.L."/>
            <person name="Kruys A."/>
            <person name="Hutchinson M.I."/>
            <person name="Powell A.J."/>
            <person name="Barry K."/>
            <person name="Miller A.N."/>
            <person name="Grigoriev I.V."/>
            <person name="Debuchy R."/>
            <person name="Gladieux P."/>
            <person name="Hiltunen Thoren M."/>
            <person name="Johannesson H."/>
        </authorList>
    </citation>
    <scope>NUCLEOTIDE SEQUENCE [LARGE SCALE GENOMIC DNA]</scope>
    <source>
        <strain evidence="15">CBS 284.82</strain>
    </source>
</reference>
<comment type="pathway">
    <text evidence="2">Protein modification; protein glycosylation.</text>
</comment>
<dbReference type="InterPro" id="IPR005599">
    <property type="entry name" value="GPI_mannosylTrfase"/>
</dbReference>
<dbReference type="GO" id="GO:0006487">
    <property type="term" value="P:protein N-linked glycosylation"/>
    <property type="evidence" value="ECO:0007669"/>
    <property type="project" value="TreeGrafter"/>
</dbReference>
<evidence type="ECO:0000256" key="10">
    <source>
        <dbReference type="ARBA" id="ARBA00044721"/>
    </source>
</evidence>
<comment type="similarity">
    <text evidence="3 12">Belongs to the glycosyltransferase 22 family.</text>
</comment>
<evidence type="ECO:0000313" key="14">
    <source>
        <dbReference type="EMBL" id="KAK4035396.1"/>
    </source>
</evidence>
<feature type="transmembrane region" description="Helical" evidence="12">
    <location>
        <begin position="126"/>
        <end position="144"/>
    </location>
</feature>
<proteinExistence type="inferred from homology"/>
<feature type="transmembrane region" description="Helical" evidence="12">
    <location>
        <begin position="37"/>
        <end position="56"/>
    </location>
</feature>
<dbReference type="PANTHER" id="PTHR22760:SF1">
    <property type="entry name" value="DOL-P-MAN:MAN(7)GLCNAC(2)-PP-DOL ALPHA-1,6-MANNOSYLTRANSFERASE"/>
    <property type="match status" value="1"/>
</dbReference>
<evidence type="ECO:0000256" key="7">
    <source>
        <dbReference type="ARBA" id="ARBA00022824"/>
    </source>
</evidence>
<dbReference type="GO" id="GO:0052917">
    <property type="term" value="F:dol-P-Man:Man(7)GlcNAc(2)-PP-Dol alpha-1,6-mannosyltransferase activity"/>
    <property type="evidence" value="ECO:0007669"/>
    <property type="project" value="UniProtKB-EC"/>
</dbReference>
<evidence type="ECO:0000256" key="11">
    <source>
        <dbReference type="ARBA" id="ARBA00048899"/>
    </source>
</evidence>
<gene>
    <name evidence="14" type="ORF">C8A01DRAFT_38134</name>
</gene>
<dbReference type="Proteomes" id="UP001303115">
    <property type="component" value="Unassembled WGS sequence"/>
</dbReference>
<feature type="transmembrane region" description="Helical" evidence="12">
    <location>
        <begin position="251"/>
        <end position="270"/>
    </location>
</feature>
<feature type="transmembrane region" description="Helical" evidence="12">
    <location>
        <begin position="102"/>
        <end position="120"/>
    </location>
</feature>
<evidence type="ECO:0000256" key="1">
    <source>
        <dbReference type="ARBA" id="ARBA00004477"/>
    </source>
</evidence>
<dbReference type="EMBL" id="MU854445">
    <property type="protein sequence ID" value="KAK4035396.1"/>
    <property type="molecule type" value="Genomic_DNA"/>
</dbReference>
<evidence type="ECO:0000256" key="13">
    <source>
        <dbReference type="SAM" id="MobiDB-lite"/>
    </source>
</evidence>
<feature type="region of interest" description="Disordered" evidence="13">
    <location>
        <begin position="1"/>
        <end position="28"/>
    </location>
</feature>
<evidence type="ECO:0000256" key="9">
    <source>
        <dbReference type="ARBA" id="ARBA00023136"/>
    </source>
</evidence>
<feature type="transmembrane region" description="Helical" evidence="12">
    <location>
        <begin position="282"/>
        <end position="302"/>
    </location>
</feature>
<keyword evidence="6 12" id="KW-0812">Transmembrane</keyword>
<feature type="transmembrane region" description="Helical" evidence="12">
    <location>
        <begin position="308"/>
        <end position="326"/>
    </location>
</feature>
<sequence length="669" mass="71090">MAPAKNAQISAKSAPDPPRPTSTENHSSEAGTRLLDALLALLIPGLILVHLIAAPYTKVEESFNIQAAHDVLVYGTPTSNIYHRLSTTYDHFTFPGAVPRTFIGPVLLAGFAQPIVALVGFQHAQFVVRAILGLLNAACLLFFARNLRRAYGAGTARWYLLLQASQFHVIFYASRTLPNMFAFGLTTLAFAFLLPNPRNPKSTAPRQRLALATLVFAAAIFRAEVALLLITTTLHQLLLPTLSWERALPPFIISFLTALATSIPIDTYFWQRPPLIWPELSGFLYNVINGAASDWGVSPWHWYFTSALPRLLLNPVTYAVLLPLALSSRQLPGVRRAAARLVIPAVGFVAVYSLQPHKETRFVMYVVPPLTAAAALAASRLFDVHNNHNQRGKGKGKKGKSPVAGMLAVGVVVLSVVVSFAVSGAMLAVSALNYPGGEALAYLKESVLLSTTTAAADNISGGGGGGRETVVVPVHADVLACMTGVTLFGSSSGTTVDAAAAAVLVPGLGGSFGASGGAAAKAGRDGSETVVVRQQRGGSGHGSGNGVRIVVDKTEDAALLASADFWHQFDYVLVEDPAKVLGGAWEAVGVVKGYGGIEVVRPGAEDSDGEKGEAPRVVGLGRTVALWKRRVRHVTGGWWVGPRMVEKIYILKRVRGQDAARMRVAVEAK</sequence>
<keyword evidence="5" id="KW-0808">Transferase</keyword>
<comment type="catalytic activity">
    <reaction evidence="11">
        <text>an alpha-D-Man-(1-&gt;2)-alpha-D-Man-(1-&gt;2)-alpha-D-Man-(1-&gt;3)-[alpha-D-Man-(1-&gt;2)-alpha-D-Man-(1-&gt;3)-alpha-D-Man-(1-&gt;6)]-beta-D-Man-(1-&gt;4)-beta-D-GlcNAc-(1-&gt;4)-alpha-D-GlcNAc-diphospho-di-trans,poly-cis-dolichol + a di-trans,poly-cis-dolichyl beta-D-mannosyl phosphate = an alpha-D-Man-(1-&gt;2)-alpha-D-Man-(1-&gt;2)-alpha-D-Man-(1-&gt;3)-[alpha-D-Man-(1-&gt;2)-alpha-D-Man-(1-&gt;3)-[alpha-D-Man-(1-&gt;6)]-alpha-D-Man-(1-&gt;6)]-beta-D-Man-(1-&gt;4)-beta-D-GlcNAc-(1-&gt;4)-alpha-D-GlcNAc-diphospho-di-trans,poly-cis-dolichol + a di-trans,poly-cis-dolichyl phosphate + H(+)</text>
        <dbReference type="Rhea" id="RHEA:29535"/>
        <dbReference type="Rhea" id="RHEA-COMP:19498"/>
        <dbReference type="Rhea" id="RHEA-COMP:19501"/>
        <dbReference type="Rhea" id="RHEA-COMP:19518"/>
        <dbReference type="Rhea" id="RHEA-COMP:19519"/>
        <dbReference type="ChEBI" id="CHEBI:15378"/>
        <dbReference type="ChEBI" id="CHEBI:57683"/>
        <dbReference type="ChEBI" id="CHEBI:58211"/>
        <dbReference type="ChEBI" id="CHEBI:132517"/>
        <dbReference type="ChEBI" id="CHEBI:132519"/>
        <dbReference type="EC" id="2.4.1.260"/>
    </reaction>
    <physiologicalReaction direction="left-to-right" evidence="11">
        <dbReference type="Rhea" id="RHEA:29536"/>
    </physiologicalReaction>
</comment>
<feature type="transmembrane region" description="Helical" evidence="12">
    <location>
        <begin position="362"/>
        <end position="382"/>
    </location>
</feature>
<feature type="transmembrane region" description="Helical" evidence="12">
    <location>
        <begin position="209"/>
        <end position="231"/>
    </location>
</feature>
<keyword evidence="9 12" id="KW-0472">Membrane</keyword>
<dbReference type="AlphaFoldDB" id="A0AAN6SNY5"/>
<dbReference type="EC" id="2.4.1.-" evidence="12"/>
<dbReference type="GO" id="GO:0005789">
    <property type="term" value="C:endoplasmic reticulum membrane"/>
    <property type="evidence" value="ECO:0007669"/>
    <property type="project" value="UniProtKB-SubCell"/>
</dbReference>
<comment type="function">
    <text evidence="10">Mannosyltransferase that operates in the biosynthetic pathway of dolichol-linked oligosaccharides, the glycan precursors employed in protein asparagine (N)-glycosylation. The assembly of dolichol-linked oligosaccharides begins on the cytosolic side of the endoplasmic reticulum membrane and finishes in its lumen. The sequential addition of sugars to dolichol pyrophosphate produces dolichol-linked oligosaccharides containing fourteen sugars, including two GlcNAcs, nine mannoses and three glucoses. Once assembled, the oligosaccharide is transferred from the lipid to nascent proteins by oligosaccharyltransferases. In the lumen of the endoplasmic reticulum, adds the eighth mannose residue in an alpha-1,6 linkage onto Man(7)GlcNAc(2)-PP-dolichol to produce Man(8)GlcNAc(2)-PP-dolichol.</text>
</comment>
<evidence type="ECO:0000256" key="12">
    <source>
        <dbReference type="RuleBase" id="RU363075"/>
    </source>
</evidence>
<evidence type="ECO:0000256" key="2">
    <source>
        <dbReference type="ARBA" id="ARBA00004922"/>
    </source>
</evidence>
<comment type="subcellular location">
    <subcellularLocation>
        <location evidence="1 12">Endoplasmic reticulum membrane</location>
        <topology evidence="1 12">Multi-pass membrane protein</topology>
    </subcellularLocation>
</comment>
<keyword evidence="7 12" id="KW-0256">Endoplasmic reticulum</keyword>
<evidence type="ECO:0000256" key="4">
    <source>
        <dbReference type="ARBA" id="ARBA00022676"/>
    </source>
</evidence>
<feature type="transmembrane region" description="Helical" evidence="12">
    <location>
        <begin position="180"/>
        <end position="197"/>
    </location>
</feature>
<keyword evidence="4 12" id="KW-0328">Glycosyltransferase</keyword>
<keyword evidence="15" id="KW-1185">Reference proteome</keyword>
<evidence type="ECO:0000256" key="5">
    <source>
        <dbReference type="ARBA" id="ARBA00022679"/>
    </source>
</evidence>
<dbReference type="Pfam" id="PF03901">
    <property type="entry name" value="Glyco_transf_22"/>
    <property type="match status" value="1"/>
</dbReference>
<dbReference type="PANTHER" id="PTHR22760">
    <property type="entry name" value="GLYCOSYLTRANSFERASE"/>
    <property type="match status" value="1"/>
</dbReference>
<evidence type="ECO:0000256" key="8">
    <source>
        <dbReference type="ARBA" id="ARBA00022989"/>
    </source>
</evidence>
<feature type="transmembrane region" description="Helical" evidence="12">
    <location>
        <begin position="338"/>
        <end position="356"/>
    </location>
</feature>
<protein>
    <recommendedName>
        <fullName evidence="12">Mannosyltransferase</fullName>
        <ecNumber evidence="12">2.4.1.-</ecNumber>
    </recommendedName>
</protein>
<evidence type="ECO:0000256" key="6">
    <source>
        <dbReference type="ARBA" id="ARBA00022692"/>
    </source>
</evidence>
<keyword evidence="8 12" id="KW-1133">Transmembrane helix</keyword>
<name>A0AAN6SNY5_9PEZI</name>
<evidence type="ECO:0000313" key="15">
    <source>
        <dbReference type="Proteomes" id="UP001303115"/>
    </source>
</evidence>
<accession>A0AAN6SNY5</accession>
<comment type="caution">
    <text evidence="14">The sequence shown here is derived from an EMBL/GenBank/DDBJ whole genome shotgun (WGS) entry which is preliminary data.</text>
</comment>
<evidence type="ECO:0000256" key="3">
    <source>
        <dbReference type="ARBA" id="ARBA00007063"/>
    </source>
</evidence>